<dbReference type="SUPFAM" id="SSF74650">
    <property type="entry name" value="Galactose mutarotase-like"/>
    <property type="match status" value="1"/>
</dbReference>
<reference evidence="1" key="2">
    <citation type="submission" date="2014-06" db="EMBL/GenBank/DDBJ databases">
        <title>The complete genome of Blastobotrys (Arxula) adeninivorans LS3 - a yeast of biotechnological interest.</title>
        <authorList>
            <person name="Kunze G."/>
            <person name="Gaillardin C."/>
            <person name="Czernicka M."/>
            <person name="Durrens P."/>
            <person name="Martin T."/>
            <person name="Boer E."/>
            <person name="Gabaldon T."/>
            <person name="Cruz J."/>
            <person name="Talla E."/>
            <person name="Marck C."/>
            <person name="Goffeau A."/>
            <person name="Barbe V."/>
            <person name="Baret P."/>
            <person name="Baronian K."/>
            <person name="Beier S."/>
            <person name="Bleykasten C."/>
            <person name="Bode R."/>
            <person name="Casaregola S."/>
            <person name="Despons L."/>
            <person name="Fairhead C."/>
            <person name="Giersberg M."/>
            <person name="Gierski P."/>
            <person name="Hahnel U."/>
            <person name="Hartmann A."/>
            <person name="Jankowska D."/>
            <person name="Jubin C."/>
            <person name="Jung P."/>
            <person name="Lafontaine I."/>
            <person name="Leh-Louis V."/>
            <person name="Lemaire M."/>
            <person name="Marcet-Houben M."/>
            <person name="Mascher M."/>
            <person name="Morel G."/>
            <person name="Richard G.-F."/>
            <person name="Riechen J."/>
            <person name="Sacerdot C."/>
            <person name="Sarkar A."/>
            <person name="Savel G."/>
            <person name="Schacherer J."/>
            <person name="Sherman D."/>
            <person name="Straub M.-L."/>
            <person name="Stein N."/>
            <person name="Thierry A."/>
            <person name="Trautwein-Schult A."/>
            <person name="Westhof E."/>
            <person name="Worch S."/>
            <person name="Dujon B."/>
            <person name="Souciet J.-L."/>
            <person name="Wincker P."/>
            <person name="Scholz U."/>
            <person name="Neuveglise N."/>
        </authorList>
    </citation>
    <scope>NUCLEOTIDE SEQUENCE</scope>
    <source>
        <strain evidence="1">LS3</strain>
    </source>
</reference>
<organism evidence="1">
    <name type="scientific">Blastobotrys adeninivorans</name>
    <name type="common">Yeast</name>
    <name type="synonym">Arxula adeninivorans</name>
    <dbReference type="NCBI Taxonomy" id="409370"/>
    <lineage>
        <taxon>Eukaryota</taxon>
        <taxon>Fungi</taxon>
        <taxon>Dikarya</taxon>
        <taxon>Ascomycota</taxon>
        <taxon>Saccharomycotina</taxon>
        <taxon>Dipodascomycetes</taxon>
        <taxon>Dipodascales</taxon>
        <taxon>Trichomonascaceae</taxon>
        <taxon>Blastobotrys</taxon>
    </lineage>
</organism>
<reference evidence="1" key="1">
    <citation type="submission" date="2014-02" db="EMBL/GenBank/DDBJ databases">
        <authorList>
            <person name="Genoscope - CEA"/>
        </authorList>
    </citation>
    <scope>NUCLEOTIDE SEQUENCE</scope>
    <source>
        <strain evidence="1">LS3</strain>
    </source>
</reference>
<evidence type="ECO:0000313" key="1">
    <source>
        <dbReference type="EMBL" id="CDP35789.1"/>
    </source>
</evidence>
<accession>A0A060T4S0</accession>
<dbReference type="PANTHER" id="PTHR10091:SF0">
    <property type="entry name" value="GALACTOSE MUTAROTASE"/>
    <property type="match status" value="1"/>
</dbReference>
<dbReference type="GO" id="GO:0004034">
    <property type="term" value="F:aldose 1-epimerase activity"/>
    <property type="evidence" value="ECO:0007669"/>
    <property type="project" value="TreeGrafter"/>
</dbReference>
<dbReference type="PANTHER" id="PTHR10091">
    <property type="entry name" value="ALDOSE-1-EPIMERASE"/>
    <property type="match status" value="1"/>
</dbReference>
<dbReference type="InterPro" id="IPR014718">
    <property type="entry name" value="GH-type_carb-bd"/>
</dbReference>
<dbReference type="GO" id="GO:0006006">
    <property type="term" value="P:glucose metabolic process"/>
    <property type="evidence" value="ECO:0007669"/>
    <property type="project" value="TreeGrafter"/>
</dbReference>
<proteinExistence type="predicted"/>
<sequence>MATFCSTGAALVSFKTPNGVELNVRFDNKDNYGHERSSYIGASVGRVANRIFGAKVKVNGQDYPLPVMEQPDITLHGGPKGYSKVQWAESSEESNGRTSTVFSYTSEHLDMGFPGKVHVKAKYTPYTVTENGVEKNVVELEYEARLADDSPVDETVVSLTNHSYMNTSGSFDSITGTRAKVCTNKIIDLSTDGSGPTGKLVEKEGVPPNGQEFEFTDTTPAIDDCFVAQPLDQFSKLDTRGQENKELVHFWHPNTKAHLKVLSTEPVFQIYTTDRMNVPVLPGESRGYGNRCAIAVEPARPTNAADKEEWSQWVRLRKGDVYGSRIVWESWTE</sequence>
<name>A0A060T4S0_BLAAD</name>
<dbReference type="PhylomeDB" id="A0A060T4S0"/>
<dbReference type="AlphaFoldDB" id="A0A060T4S0"/>
<dbReference type="InterPro" id="IPR011013">
    <property type="entry name" value="Gal_mutarotase_sf_dom"/>
</dbReference>
<dbReference type="Pfam" id="PF01263">
    <property type="entry name" value="Aldose_epim"/>
    <property type="match status" value="1"/>
</dbReference>
<dbReference type="EMBL" id="HG937693">
    <property type="protein sequence ID" value="CDP35789.1"/>
    <property type="molecule type" value="Genomic_DNA"/>
</dbReference>
<dbReference type="GO" id="GO:0033499">
    <property type="term" value="P:galactose catabolic process via UDP-galactose, Leloir pathway"/>
    <property type="evidence" value="ECO:0007669"/>
    <property type="project" value="TreeGrafter"/>
</dbReference>
<dbReference type="GO" id="GO:0030246">
    <property type="term" value="F:carbohydrate binding"/>
    <property type="evidence" value="ECO:0007669"/>
    <property type="project" value="InterPro"/>
</dbReference>
<gene>
    <name evidence="1" type="ORF">GNLVRS02_ARAD1C43472g</name>
</gene>
<dbReference type="Gene3D" id="2.70.98.10">
    <property type="match status" value="1"/>
</dbReference>
<dbReference type="InterPro" id="IPR008183">
    <property type="entry name" value="Aldose_1/G6P_1-epimerase"/>
</dbReference>
<protein>
    <submittedName>
        <fullName evidence="1">ARAD1C43472p</fullName>
    </submittedName>
</protein>